<keyword evidence="2" id="KW-1185">Reference proteome</keyword>
<reference evidence="1" key="2">
    <citation type="submission" date="2022-08" db="UniProtKB">
        <authorList>
            <consortium name="EnsemblMetazoa"/>
        </authorList>
    </citation>
    <scope>IDENTIFICATION</scope>
    <source>
        <strain evidence="1">STECLA/ALBI9_A</strain>
    </source>
</reference>
<dbReference type="Proteomes" id="UP000069272">
    <property type="component" value="Chromosome 3L"/>
</dbReference>
<dbReference type="VEuPathDB" id="VectorBase:AALB014475"/>
<reference evidence="1 2" key="1">
    <citation type="journal article" date="2017" name="G3 (Bethesda)">
        <title>The Physical Genome Mapping of Anopheles albimanus Corrected Scaffold Misassemblies and Identified Interarm Rearrangements in Genus Anopheles.</title>
        <authorList>
            <person name="Artemov G.N."/>
            <person name="Peery A.N."/>
            <person name="Jiang X."/>
            <person name="Tu Z."/>
            <person name="Stegniy V.N."/>
            <person name="Sharakhova M.V."/>
            <person name="Sharakhov I.V."/>
        </authorList>
    </citation>
    <scope>NUCLEOTIDE SEQUENCE [LARGE SCALE GENOMIC DNA]</scope>
    <source>
        <strain evidence="1 2">ALBI9_A</strain>
    </source>
</reference>
<sequence>MPWLFLGHPRYRLFPFLFHDSSLVRPHKGIFQASHNTSQSEQSRRRSRLQCVRGAKDTAMHLPRDEDLMVQRTTGSFTRGAHFQRLRKWSSSTAAL</sequence>
<name>A0A182FXW2_ANOAL</name>
<evidence type="ECO:0000313" key="2">
    <source>
        <dbReference type="Proteomes" id="UP000069272"/>
    </source>
</evidence>
<accession>A0A182FXW2</accession>
<organism evidence="1 2">
    <name type="scientific">Anopheles albimanus</name>
    <name type="common">New world malaria mosquito</name>
    <dbReference type="NCBI Taxonomy" id="7167"/>
    <lineage>
        <taxon>Eukaryota</taxon>
        <taxon>Metazoa</taxon>
        <taxon>Ecdysozoa</taxon>
        <taxon>Arthropoda</taxon>
        <taxon>Hexapoda</taxon>
        <taxon>Insecta</taxon>
        <taxon>Pterygota</taxon>
        <taxon>Neoptera</taxon>
        <taxon>Endopterygota</taxon>
        <taxon>Diptera</taxon>
        <taxon>Nematocera</taxon>
        <taxon>Culicoidea</taxon>
        <taxon>Culicidae</taxon>
        <taxon>Anophelinae</taxon>
        <taxon>Anopheles</taxon>
    </lineage>
</organism>
<dbReference type="EnsemblMetazoa" id="AALB014475-RA">
    <property type="protein sequence ID" value="AALB014475-PA"/>
    <property type="gene ID" value="AALB014475"/>
</dbReference>
<evidence type="ECO:0000313" key="1">
    <source>
        <dbReference type="EnsemblMetazoa" id="AALB014475-PA"/>
    </source>
</evidence>
<protein>
    <submittedName>
        <fullName evidence="1">Uncharacterized protein</fullName>
    </submittedName>
</protein>
<proteinExistence type="predicted"/>
<dbReference type="AlphaFoldDB" id="A0A182FXW2"/>